<dbReference type="OrthoDB" id="784829at2"/>
<dbReference type="CDD" id="cd01029">
    <property type="entry name" value="TOPRIM_primases"/>
    <property type="match status" value="1"/>
</dbReference>
<dbReference type="AlphaFoldDB" id="A0A1S8GS87"/>
<protein>
    <recommendedName>
        <fullName evidence="3">Toprim domain-containing protein</fullName>
    </recommendedName>
</protein>
<dbReference type="Gene3D" id="3.40.1360.10">
    <property type="match status" value="1"/>
</dbReference>
<organism evidence="1 2">
    <name type="scientific">Bombella intestini</name>
    <dbReference type="NCBI Taxonomy" id="1539051"/>
    <lineage>
        <taxon>Bacteria</taxon>
        <taxon>Pseudomonadati</taxon>
        <taxon>Pseudomonadota</taxon>
        <taxon>Alphaproteobacteria</taxon>
        <taxon>Acetobacterales</taxon>
        <taxon>Acetobacteraceae</taxon>
        <taxon>Bombella</taxon>
    </lineage>
</organism>
<name>A0A1S8GS87_9PROT</name>
<dbReference type="EMBL" id="JATM01000001">
    <property type="protein sequence ID" value="OOL19939.1"/>
    <property type="molecule type" value="Genomic_DNA"/>
</dbReference>
<dbReference type="Proteomes" id="UP000200980">
    <property type="component" value="Unassembled WGS sequence"/>
</dbReference>
<reference evidence="1 2" key="1">
    <citation type="journal article" date="2016" name="PLoS ONE">
        <title>Whole-Genome Sequence Analysis of Bombella intestini LMG 28161T, a Novel Acetic Acid Bacterium Isolated from the Crop of a Red-Tailed Bumble Bee, Bombus lapidarius.</title>
        <authorList>
            <person name="Li L."/>
            <person name="Illeghems K."/>
            <person name="Van Kerrebroeck S."/>
            <person name="Borremans W."/>
            <person name="Cleenwerck I."/>
            <person name="Smagghe G."/>
            <person name="De Vuyst L."/>
            <person name="Vandamme P."/>
        </authorList>
    </citation>
    <scope>NUCLEOTIDE SEQUENCE [LARGE SCALE GENOMIC DNA]</scope>
    <source>
        <strain evidence="1 2">R-52487</strain>
    </source>
</reference>
<dbReference type="Pfam" id="PF13155">
    <property type="entry name" value="Toprim_2"/>
    <property type="match status" value="1"/>
</dbReference>
<evidence type="ECO:0000313" key="1">
    <source>
        <dbReference type="EMBL" id="OOL19939.1"/>
    </source>
</evidence>
<gene>
    <name evidence="1" type="ORF">AL01_03105</name>
</gene>
<keyword evidence="2" id="KW-1185">Reference proteome</keyword>
<evidence type="ECO:0000313" key="2">
    <source>
        <dbReference type="Proteomes" id="UP000200980"/>
    </source>
</evidence>
<dbReference type="InterPro" id="IPR034154">
    <property type="entry name" value="TOPRIM_DnaG/twinkle"/>
</dbReference>
<dbReference type="RefSeq" id="WP_158075924.1">
    <property type="nucleotide sequence ID" value="NZ_JATM01000001.1"/>
</dbReference>
<evidence type="ECO:0008006" key="3">
    <source>
        <dbReference type="Google" id="ProtNLM"/>
    </source>
</evidence>
<accession>A0A1S8GS87</accession>
<sequence length="204" mass="22274">MNFTPVPVSLEHSAAIPHPRTYKRAPVTGFYCYDDGDGLTGFATFRYDPPNARKQFGWLTYGKLEGEDLPRWHFRAPPPPRMLYNLPDLLGKAGAPVLVVEGEKAANKAALAESWQGYAVTTSSGGAEGAHKSDWRPLAGREVLIAPDNDSAGQTYAHTVAELARQAGALTVQIIRWPDYFPKGWDIADALPVLEQKQVTGRAA</sequence>
<comment type="caution">
    <text evidence="1">The sequence shown here is derived from an EMBL/GenBank/DDBJ whole genome shotgun (WGS) entry which is preliminary data.</text>
</comment>
<proteinExistence type="predicted"/>